<feature type="domain" description="UvrD-like helicase ATP-binding" evidence="5">
    <location>
        <begin position="1"/>
        <end position="251"/>
    </location>
</feature>
<dbReference type="InterPro" id="IPR027417">
    <property type="entry name" value="P-loop_NTPase"/>
</dbReference>
<evidence type="ECO:0000313" key="6">
    <source>
        <dbReference type="EMBL" id="KKK60428.1"/>
    </source>
</evidence>
<dbReference type="GO" id="GO:0005524">
    <property type="term" value="F:ATP binding"/>
    <property type="evidence" value="ECO:0007669"/>
    <property type="project" value="UniProtKB-KW"/>
</dbReference>
<dbReference type="InterPro" id="IPR014016">
    <property type="entry name" value="UvrD-like_ATP-bd"/>
</dbReference>
<name>A0A0F8WUS2_9ZZZZ</name>
<keyword evidence="4" id="KW-0067">ATP-binding</keyword>
<evidence type="ECO:0000256" key="3">
    <source>
        <dbReference type="ARBA" id="ARBA00022806"/>
    </source>
</evidence>
<keyword evidence="2" id="KW-0378">Hydrolase</keyword>
<evidence type="ECO:0000256" key="1">
    <source>
        <dbReference type="ARBA" id="ARBA00022741"/>
    </source>
</evidence>
<dbReference type="PANTHER" id="PTHR11070">
    <property type="entry name" value="UVRD / RECB / PCRA DNA HELICASE FAMILY MEMBER"/>
    <property type="match status" value="1"/>
</dbReference>
<accession>A0A0F8WUS2</accession>
<gene>
    <name evidence="6" type="ORF">LCGC14_3024460</name>
</gene>
<dbReference type="GO" id="GO:0033202">
    <property type="term" value="C:DNA helicase complex"/>
    <property type="evidence" value="ECO:0007669"/>
    <property type="project" value="TreeGrafter"/>
</dbReference>
<dbReference type="AlphaFoldDB" id="A0A0F8WUS2"/>
<dbReference type="GO" id="GO:0016787">
    <property type="term" value="F:hydrolase activity"/>
    <property type="evidence" value="ECO:0007669"/>
    <property type="project" value="UniProtKB-KW"/>
</dbReference>
<feature type="non-terminal residue" evidence="6">
    <location>
        <position position="303"/>
    </location>
</feature>
<dbReference type="PROSITE" id="PS51198">
    <property type="entry name" value="UVRD_HELICASE_ATP_BIND"/>
    <property type="match status" value="1"/>
</dbReference>
<comment type="caution">
    <text evidence="6">The sequence shown here is derived from an EMBL/GenBank/DDBJ whole genome shotgun (WGS) entry which is preliminary data.</text>
</comment>
<evidence type="ECO:0000256" key="4">
    <source>
        <dbReference type="ARBA" id="ARBA00022840"/>
    </source>
</evidence>
<keyword evidence="1" id="KW-0547">Nucleotide-binding</keyword>
<dbReference type="EMBL" id="LAZR01062975">
    <property type="protein sequence ID" value="KKK60428.1"/>
    <property type="molecule type" value="Genomic_DNA"/>
</dbReference>
<protein>
    <recommendedName>
        <fullName evidence="5">UvrD-like helicase ATP-binding domain-containing protein</fullName>
    </recommendedName>
</protein>
<reference evidence="6" key="1">
    <citation type="journal article" date="2015" name="Nature">
        <title>Complex archaea that bridge the gap between prokaryotes and eukaryotes.</title>
        <authorList>
            <person name="Spang A."/>
            <person name="Saw J.H."/>
            <person name="Jorgensen S.L."/>
            <person name="Zaremba-Niedzwiedzka K."/>
            <person name="Martijn J."/>
            <person name="Lind A.E."/>
            <person name="van Eijk R."/>
            <person name="Schleper C."/>
            <person name="Guy L."/>
            <person name="Ettema T.J."/>
        </authorList>
    </citation>
    <scope>NUCLEOTIDE SEQUENCE</scope>
</reference>
<keyword evidence="3" id="KW-0347">Helicase</keyword>
<evidence type="ECO:0000256" key="2">
    <source>
        <dbReference type="ARBA" id="ARBA00022801"/>
    </source>
</evidence>
<proteinExistence type="predicted"/>
<dbReference type="Pfam" id="PF00580">
    <property type="entry name" value="UvrD-helicase"/>
    <property type="match status" value="1"/>
</dbReference>
<dbReference type="GO" id="GO:0000725">
    <property type="term" value="P:recombinational repair"/>
    <property type="evidence" value="ECO:0007669"/>
    <property type="project" value="TreeGrafter"/>
</dbReference>
<dbReference type="InterPro" id="IPR000212">
    <property type="entry name" value="DNA_helicase_UvrD/REP"/>
</dbReference>
<dbReference type="GO" id="GO:0043138">
    <property type="term" value="F:3'-5' DNA helicase activity"/>
    <property type="evidence" value="ECO:0007669"/>
    <property type="project" value="TreeGrafter"/>
</dbReference>
<dbReference type="Gene3D" id="3.40.50.300">
    <property type="entry name" value="P-loop containing nucleotide triphosphate hydrolases"/>
    <property type="match status" value="2"/>
</dbReference>
<dbReference type="PANTHER" id="PTHR11070:SF48">
    <property type="entry name" value="ATP-DEPENDENT HELICASE_NUCLEASE SUBUNIT A"/>
    <property type="match status" value="1"/>
</dbReference>
<evidence type="ECO:0000259" key="5">
    <source>
        <dbReference type="PROSITE" id="PS51198"/>
    </source>
</evidence>
<dbReference type="CDD" id="cd17932">
    <property type="entry name" value="DEXQc_UvrD"/>
    <property type="match status" value="1"/>
</dbReference>
<organism evidence="6">
    <name type="scientific">marine sediment metagenome</name>
    <dbReference type="NCBI Taxonomy" id="412755"/>
    <lineage>
        <taxon>unclassified sequences</taxon>
        <taxon>metagenomes</taxon>
        <taxon>ecological metagenomes</taxon>
    </lineage>
</organism>
<dbReference type="SUPFAM" id="SSF52540">
    <property type="entry name" value="P-loop containing nucleoside triphosphate hydrolases"/>
    <property type="match status" value="1"/>
</dbReference>
<dbReference type="GO" id="GO:0003677">
    <property type="term" value="F:DNA binding"/>
    <property type="evidence" value="ECO:0007669"/>
    <property type="project" value="InterPro"/>
</dbReference>
<dbReference type="GO" id="GO:0005829">
    <property type="term" value="C:cytosol"/>
    <property type="evidence" value="ECO:0007669"/>
    <property type="project" value="TreeGrafter"/>
</dbReference>
<sequence length="303" mass="34586">MQVIRNQLRHAQGLYASKNAGGDWFEKYEDIFIKPVARCIELLEAGDWEGCSEEIRNFKKPRVNRPRELPESIAELIRRTVKKAVDGFVRLSELAVLNPDYLDKVSGSAGLQTQVLVELVKKFDRMYSQAKQRINCLDFADLEHYALKLLSDENSPEDKLLPSETALLLRRKYKYVFVDEYQDINRIQQAILEMLSSGGNVFVVGDVKQSIYAWRGAEPEIFLERLKPASADPGSSLNGLRVELNANFRSARGILDFINKIFGRIMTDSLSKVDYEQSAKLRPAIEYKSKEPAEKSIVELHIL</sequence>